<dbReference type="InterPro" id="IPR037066">
    <property type="entry name" value="Plug_dom_sf"/>
</dbReference>
<dbReference type="AlphaFoldDB" id="F3ZQM8"/>
<keyword evidence="3 12" id="KW-1134">Transmembrane beta strand</keyword>
<dbReference type="PANTHER" id="PTHR32552">
    <property type="entry name" value="FERRICHROME IRON RECEPTOR-RELATED"/>
    <property type="match status" value="1"/>
</dbReference>
<feature type="domain" description="TonB-dependent receptor-like beta-barrel" evidence="15">
    <location>
        <begin position="266"/>
        <end position="761"/>
    </location>
</feature>
<protein>
    <submittedName>
        <fullName evidence="17">TonB-dependent receptor</fullName>
    </submittedName>
</protein>
<dbReference type="Gene3D" id="2.40.170.20">
    <property type="entry name" value="TonB-dependent receptor, beta-barrel domain"/>
    <property type="match status" value="1"/>
</dbReference>
<evidence type="ECO:0000256" key="12">
    <source>
        <dbReference type="PROSITE-ProRule" id="PRU01360"/>
    </source>
</evidence>
<evidence type="ECO:0000256" key="7">
    <source>
        <dbReference type="ARBA" id="ARBA00023004"/>
    </source>
</evidence>
<evidence type="ECO:0000256" key="5">
    <source>
        <dbReference type="ARBA" id="ARBA00022692"/>
    </source>
</evidence>
<evidence type="ECO:0000256" key="9">
    <source>
        <dbReference type="ARBA" id="ARBA00023077"/>
    </source>
</evidence>
<evidence type="ECO:0000256" key="8">
    <source>
        <dbReference type="ARBA" id="ARBA00023065"/>
    </source>
</evidence>
<evidence type="ECO:0000256" key="1">
    <source>
        <dbReference type="ARBA" id="ARBA00004571"/>
    </source>
</evidence>
<feature type="domain" description="TonB-dependent receptor plug" evidence="16">
    <location>
        <begin position="65"/>
        <end position="165"/>
    </location>
</feature>
<evidence type="ECO:0000256" key="14">
    <source>
        <dbReference type="SAM" id="SignalP"/>
    </source>
</evidence>
<name>F3ZQM8_9BACE</name>
<dbReference type="GO" id="GO:0009279">
    <property type="term" value="C:cell outer membrane"/>
    <property type="evidence" value="ECO:0007669"/>
    <property type="project" value="UniProtKB-SubCell"/>
</dbReference>
<dbReference type="Gene3D" id="2.170.130.10">
    <property type="entry name" value="TonB-dependent receptor, plug domain"/>
    <property type="match status" value="1"/>
</dbReference>
<dbReference type="GO" id="GO:0015344">
    <property type="term" value="F:siderophore uptake transmembrane transporter activity"/>
    <property type="evidence" value="ECO:0007669"/>
    <property type="project" value="TreeGrafter"/>
</dbReference>
<evidence type="ECO:0000313" key="17">
    <source>
        <dbReference type="EMBL" id="EGJ71823.1"/>
    </source>
</evidence>
<dbReference type="InterPro" id="IPR036942">
    <property type="entry name" value="Beta-barrel_TonB_sf"/>
</dbReference>
<keyword evidence="10 12" id="KW-0472">Membrane</keyword>
<dbReference type="PANTHER" id="PTHR32552:SF68">
    <property type="entry name" value="FERRICHROME OUTER MEMBRANE TRANSPORTER_PHAGE RECEPTOR"/>
    <property type="match status" value="1"/>
</dbReference>
<keyword evidence="8" id="KW-0406">Ion transport</keyword>
<keyword evidence="11 12" id="KW-0998">Cell outer membrane</keyword>
<dbReference type="eggNOG" id="COG4774">
    <property type="taxonomic scope" value="Bacteria"/>
</dbReference>
<dbReference type="EMBL" id="CM001167">
    <property type="protein sequence ID" value="EGJ71823.1"/>
    <property type="molecule type" value="Genomic_DNA"/>
</dbReference>
<keyword evidence="2 12" id="KW-0813">Transport</keyword>
<dbReference type="Pfam" id="PF07715">
    <property type="entry name" value="Plug"/>
    <property type="match status" value="1"/>
</dbReference>
<dbReference type="PROSITE" id="PS52016">
    <property type="entry name" value="TONB_DEPENDENT_REC_3"/>
    <property type="match status" value="1"/>
</dbReference>
<evidence type="ECO:0000256" key="2">
    <source>
        <dbReference type="ARBA" id="ARBA00022448"/>
    </source>
</evidence>
<evidence type="ECO:0000256" key="4">
    <source>
        <dbReference type="ARBA" id="ARBA00022496"/>
    </source>
</evidence>
<keyword evidence="18" id="KW-1185">Reference proteome</keyword>
<evidence type="ECO:0000256" key="6">
    <source>
        <dbReference type="ARBA" id="ARBA00022729"/>
    </source>
</evidence>
<gene>
    <name evidence="17" type="ORF">Bcop_1631</name>
</gene>
<keyword evidence="9 13" id="KW-0798">TonB box</keyword>
<dbReference type="InterPro" id="IPR039426">
    <property type="entry name" value="TonB-dep_rcpt-like"/>
</dbReference>
<evidence type="ECO:0000259" key="15">
    <source>
        <dbReference type="Pfam" id="PF00593"/>
    </source>
</evidence>
<sequence length="791" mass="89947">MKHKMFRVSMDTCRKAALCLLATCSGATYAQQKSLTDSIFKMHEIEVCADKYVVPKINKLPVPLQFMPITVNSISEELLENRNIVDLNEAVKFLPSTRLRTTYGGFTQFSVRGFDHTPIMIDGVRDERTSINNSAPLPDLSSCETVELIKGPASVLYGHSVVGGVLNVVRKSPVAQPLVKARMSYGTWNNKQSSIDLGGKVYGNMNYRATLNYSDNEGYRQTNNKRFSGYLALGGKINEHHFLELRGGFNRDKYGTEIGLPATMKSDIYDANDNEIYLNKDESLPGLNPKWRYNNESDFLKNKAENLQLTYTYTHSDAFKLDNRFSYNHDIIDYFSTEYIPYLESNNPIYKHYYLKDNKGTKKYICLDTVQITYPLRFAYDVHSYNEQLEASGSIQLNNGMKYNYLAGYNFVAFFRENYRGYGGGKPLTDFIEGPGLFSKIPVNNPQSMGYMKPHFGFAGVAESYTHGLYIQNLFEFSDKLKMMVAGRFDYFAYKYASADVKDSEKMGYTNRQSYDKMHTTAFTYRAGLVYLPTEKLSFYASYANLYLPYRDFPNTDATIYINEDGERFYPTGSKTFKPQSGFQAEVGGRFKWNQYLEASASLFYIRKNNEKKTLARRFEDPEDDNILKTVVGIVGSTASQGLELELKSNPLPGLFFNAGYAFTDAKIRKMKKTALLPLNDTEKGSLLPNAPRNTFVLAGDYTVQKGMLRNLGVNITVSYMDKVAHDLVRTVEFDRYWLTDLGLGYRLDNGIGLALNVRNVFNKSYHTQSLGRQLVPSDPRNIMATVSYTL</sequence>
<organism evidence="17 18">
    <name type="scientific">Bacteroides coprosuis DSM 18011</name>
    <dbReference type="NCBI Taxonomy" id="679937"/>
    <lineage>
        <taxon>Bacteria</taxon>
        <taxon>Pseudomonadati</taxon>
        <taxon>Bacteroidota</taxon>
        <taxon>Bacteroidia</taxon>
        <taxon>Bacteroidales</taxon>
        <taxon>Bacteroidaceae</taxon>
        <taxon>Bacteroides</taxon>
    </lineage>
</organism>
<keyword evidence="6 14" id="KW-0732">Signal</keyword>
<dbReference type="HOGENOM" id="CLU_008287_9_4_10"/>
<reference evidence="17 18" key="1">
    <citation type="journal article" date="2011" name="Stand. Genomic Sci.">
        <title>Non-contiguous finished genome sequence of Bacteroides coprosuis type strain (PC139).</title>
        <authorList>
            <person name="Land M."/>
            <person name="Held B."/>
            <person name="Gronow S."/>
            <person name="Abt B."/>
            <person name="Lucas S."/>
            <person name="Del Rio T.G."/>
            <person name="Nolan M."/>
            <person name="Tice H."/>
            <person name="Cheng J.F."/>
            <person name="Pitluck S."/>
            <person name="Liolios K."/>
            <person name="Pagani I."/>
            <person name="Ivanova N."/>
            <person name="Mavromatis K."/>
            <person name="Mikhailova N."/>
            <person name="Pati A."/>
            <person name="Tapia R."/>
            <person name="Han C."/>
            <person name="Goodwin L."/>
            <person name="Chen A."/>
            <person name="Palaniappan K."/>
            <person name="Hauser L."/>
            <person name="Brambilla E.M."/>
            <person name="Rohde M."/>
            <person name="Goker M."/>
            <person name="Detter J.C."/>
            <person name="Woyke T."/>
            <person name="Bristow J."/>
            <person name="Eisen J.A."/>
            <person name="Markowitz V."/>
            <person name="Hugenholtz P."/>
            <person name="Kyrpides N.C."/>
            <person name="Klenk H.P."/>
            <person name="Lapidus A."/>
        </authorList>
    </citation>
    <scope>NUCLEOTIDE SEQUENCE</scope>
    <source>
        <strain evidence="17 18">DSM 18011</strain>
    </source>
</reference>
<keyword evidence="5 12" id="KW-0812">Transmembrane</keyword>
<evidence type="ECO:0000256" key="11">
    <source>
        <dbReference type="ARBA" id="ARBA00023237"/>
    </source>
</evidence>
<dbReference type="InterPro" id="IPR000531">
    <property type="entry name" value="Beta-barrel_TonB"/>
</dbReference>
<dbReference type="InterPro" id="IPR012910">
    <property type="entry name" value="Plug_dom"/>
</dbReference>
<evidence type="ECO:0000259" key="16">
    <source>
        <dbReference type="Pfam" id="PF07715"/>
    </source>
</evidence>
<evidence type="ECO:0000256" key="13">
    <source>
        <dbReference type="RuleBase" id="RU003357"/>
    </source>
</evidence>
<evidence type="ECO:0000256" key="3">
    <source>
        <dbReference type="ARBA" id="ARBA00022452"/>
    </source>
</evidence>
<keyword evidence="4" id="KW-0410">Iron transport</keyword>
<evidence type="ECO:0000256" key="10">
    <source>
        <dbReference type="ARBA" id="ARBA00023136"/>
    </source>
</evidence>
<dbReference type="STRING" id="679937.Bcop_1631"/>
<feature type="signal peptide" evidence="14">
    <location>
        <begin position="1"/>
        <end position="30"/>
    </location>
</feature>
<dbReference type="SUPFAM" id="SSF56935">
    <property type="entry name" value="Porins"/>
    <property type="match status" value="1"/>
</dbReference>
<comment type="similarity">
    <text evidence="12 13">Belongs to the TonB-dependent receptor family.</text>
</comment>
<dbReference type="CDD" id="cd01347">
    <property type="entry name" value="ligand_gated_channel"/>
    <property type="match status" value="1"/>
</dbReference>
<dbReference type="Pfam" id="PF00593">
    <property type="entry name" value="TonB_dep_Rec_b-barrel"/>
    <property type="match status" value="1"/>
</dbReference>
<proteinExistence type="inferred from homology"/>
<accession>F3ZQM8</accession>
<feature type="chain" id="PRO_5003303769" evidence="14">
    <location>
        <begin position="31"/>
        <end position="791"/>
    </location>
</feature>
<evidence type="ECO:0000313" key="18">
    <source>
        <dbReference type="Proteomes" id="UP000018439"/>
    </source>
</evidence>
<dbReference type="Proteomes" id="UP000018439">
    <property type="component" value="Chromosome"/>
</dbReference>
<keyword evidence="7" id="KW-0408">Iron</keyword>
<comment type="subcellular location">
    <subcellularLocation>
        <location evidence="1 12">Cell outer membrane</location>
        <topology evidence="1 12">Multi-pass membrane protein</topology>
    </subcellularLocation>
</comment>
<keyword evidence="17" id="KW-0675">Receptor</keyword>